<name>A0AAD0SHB2_9GAMM</name>
<dbReference type="InterPro" id="IPR018306">
    <property type="entry name" value="Phage_T5_Orf172_DNA-bd"/>
</dbReference>
<organism evidence="2 3">
    <name type="scientific">Lonsdalea britannica</name>
    <dbReference type="NCBI Taxonomy" id="1082704"/>
    <lineage>
        <taxon>Bacteria</taxon>
        <taxon>Pseudomonadati</taxon>
        <taxon>Pseudomonadota</taxon>
        <taxon>Gammaproteobacteria</taxon>
        <taxon>Enterobacterales</taxon>
        <taxon>Pectobacteriaceae</taxon>
        <taxon>Lonsdalea</taxon>
    </lineage>
</organism>
<dbReference type="SMART" id="SM00974">
    <property type="entry name" value="T5orf172"/>
    <property type="match status" value="1"/>
</dbReference>
<keyword evidence="3" id="KW-1185">Reference proteome</keyword>
<reference evidence="2 3" key="1">
    <citation type="submission" date="2017-08" db="EMBL/GenBank/DDBJ databases">
        <title>Comparative genomics of bacteria isolated from necrotic lesions of AOD affected trees.</title>
        <authorList>
            <person name="Doonan J."/>
            <person name="Denman S."/>
            <person name="McDonald J.E."/>
        </authorList>
    </citation>
    <scope>NUCLEOTIDE SEQUENCE [LARGE SCALE GENOMIC DNA]</scope>
    <source>
        <strain evidence="2 3">477</strain>
    </source>
</reference>
<evidence type="ECO:0000259" key="1">
    <source>
        <dbReference type="SMART" id="SM00974"/>
    </source>
</evidence>
<feature type="domain" description="Bacteriophage T5 Orf172 DNA-binding" evidence="1">
    <location>
        <begin position="34"/>
        <end position="114"/>
    </location>
</feature>
<dbReference type="Pfam" id="PF10544">
    <property type="entry name" value="T5orf172"/>
    <property type="match status" value="1"/>
</dbReference>
<dbReference type="AlphaFoldDB" id="A0AAD0SHB2"/>
<dbReference type="Proteomes" id="UP000263881">
    <property type="component" value="Chromosome"/>
</dbReference>
<proteinExistence type="predicted"/>
<evidence type="ECO:0000313" key="3">
    <source>
        <dbReference type="Proteomes" id="UP000263881"/>
    </source>
</evidence>
<dbReference type="KEGG" id="lbq:CKQ53_12985"/>
<accession>A0AAD0SHB2</accession>
<dbReference type="EMBL" id="CP023009">
    <property type="protein sequence ID" value="AXW87794.1"/>
    <property type="molecule type" value="Genomic_DNA"/>
</dbReference>
<protein>
    <recommendedName>
        <fullName evidence="1">Bacteriophage T5 Orf172 DNA-binding domain-containing protein</fullName>
    </recommendedName>
</protein>
<dbReference type="RefSeq" id="WP_094118445.1">
    <property type="nucleotide sequence ID" value="NZ_CP023009.1"/>
</dbReference>
<sequence length="235" mass="26670">MHLEPIERQPDVLQEMPMPANFRMAGWVYVLSNEFMPGIYKVGMTTTSPETRAKELSSATGVPFPFVIEAAFHCEDPASSERAIHEALKDCRVSQSREFFQYDLEGLIDECRQHCDAKVGDEVQILAMDYDVISFESLKGLDLNDLFEDIGINIFGDKLAVAERLIRFGAEFIINSLNTKNISAVFFENKAYAVENAEAAFVRRHEEELREWEEQQIAAGIYGPQQPPIDEPLPF</sequence>
<evidence type="ECO:0000313" key="2">
    <source>
        <dbReference type="EMBL" id="AXW87794.1"/>
    </source>
</evidence>
<gene>
    <name evidence="2" type="ORF">CKQ53_12985</name>
</gene>